<feature type="domain" description="HTH cro/C1-type" evidence="5">
    <location>
        <begin position="23"/>
        <end position="59"/>
    </location>
</feature>
<gene>
    <name evidence="6" type="ORF">ABIA52_002388</name>
</gene>
<dbReference type="InterPro" id="IPR000843">
    <property type="entry name" value="HTH_LacI"/>
</dbReference>
<dbReference type="InterPro" id="IPR028082">
    <property type="entry name" value="Peripla_BP_I"/>
</dbReference>
<dbReference type="EMBL" id="JBIYEW010000003">
    <property type="protein sequence ID" value="MFK4639499.1"/>
    <property type="molecule type" value="Genomic_DNA"/>
</dbReference>
<dbReference type="InterPro" id="IPR001387">
    <property type="entry name" value="Cro/C1-type_HTH"/>
</dbReference>
<keyword evidence="1" id="KW-0805">Transcription regulation</keyword>
<evidence type="ECO:0000313" key="7">
    <source>
        <dbReference type="Proteomes" id="UP001620520"/>
    </source>
</evidence>
<dbReference type="Pfam" id="PF00356">
    <property type="entry name" value="LacI"/>
    <property type="match status" value="1"/>
</dbReference>
<dbReference type="PANTHER" id="PTHR30146">
    <property type="entry name" value="LACI-RELATED TRANSCRIPTIONAL REPRESSOR"/>
    <property type="match status" value="1"/>
</dbReference>
<dbReference type="RefSeq" id="WP_404594565.1">
    <property type="nucleotide sequence ID" value="NZ_JBIYEW010000003.1"/>
</dbReference>
<protein>
    <submittedName>
        <fullName evidence="6">LacI family repressor for deo operon, udp, cdd, tsx, nupC, and nupG</fullName>
    </submittedName>
</protein>
<keyword evidence="3" id="KW-0804">Transcription</keyword>
<reference evidence="6 7" key="1">
    <citation type="submission" date="2024-10" db="EMBL/GenBank/DDBJ databases">
        <title>Novel secondary metabolite-producing bacteria for plant disease control.</title>
        <authorList>
            <person name="Chevrette M."/>
        </authorList>
    </citation>
    <scope>NUCLEOTIDE SEQUENCE [LARGE SCALE GENOMIC DNA]</scope>
    <source>
        <strain evidence="6 7">J30 TE3557</strain>
    </source>
</reference>
<accession>A0ABW8N7F7</accession>
<dbReference type="Gene3D" id="3.40.50.2300">
    <property type="match status" value="2"/>
</dbReference>
<dbReference type="PROSITE" id="PS00356">
    <property type="entry name" value="HTH_LACI_1"/>
    <property type="match status" value="1"/>
</dbReference>
<keyword evidence="7" id="KW-1185">Reference proteome</keyword>
<evidence type="ECO:0000256" key="1">
    <source>
        <dbReference type="ARBA" id="ARBA00023015"/>
    </source>
</evidence>
<dbReference type="InterPro" id="IPR010982">
    <property type="entry name" value="Lambda_DNA-bd_dom_sf"/>
</dbReference>
<dbReference type="SUPFAM" id="SSF53822">
    <property type="entry name" value="Periplasmic binding protein-like I"/>
    <property type="match status" value="1"/>
</dbReference>
<dbReference type="PANTHER" id="PTHR30146:SF109">
    <property type="entry name" value="HTH-TYPE TRANSCRIPTIONAL REGULATOR GALS"/>
    <property type="match status" value="1"/>
</dbReference>
<sequence>MAAEEGSSSATASPISLKQRQPTLYDVAKLAGVSHQTVSRYLRGGSPLRPGTVERVAQAVAKLHYTPNLAARALRTQEPDKILVIVPDDSIHVPTKMLSGARSVALAGGYRVETVTLDRDAAVVESQLRRVLTASDVAGVLSFAPLVTSGVRQSPTQPPLVVAGDYDDALRAPGTLADGGPTAMVVRHLASLGHTHFFHLAGPLSWPAARSRAAVYTETIIEMGVTSHGIEHGDWTISSGHAAGQRIATLEQVTAVVAANDHMAIGAMRALYELGLKVPGDISVIGWDDVEESSFLIPSLSTVRMDHEALGGRSMMNLLRRVGKAPRTAMPTLARSEILLRESVGPPRERAGRFCSMP</sequence>
<evidence type="ECO:0000313" key="6">
    <source>
        <dbReference type="EMBL" id="MFK4639499.1"/>
    </source>
</evidence>
<dbReference type="SMART" id="SM00354">
    <property type="entry name" value="HTH_LACI"/>
    <property type="match status" value="1"/>
</dbReference>
<evidence type="ECO:0000259" key="5">
    <source>
        <dbReference type="PROSITE" id="PS50943"/>
    </source>
</evidence>
<organism evidence="6 7">
    <name type="scientific">Paenarthrobacter histidinolovorans</name>
    <dbReference type="NCBI Taxonomy" id="43664"/>
    <lineage>
        <taxon>Bacteria</taxon>
        <taxon>Bacillati</taxon>
        <taxon>Actinomycetota</taxon>
        <taxon>Actinomycetes</taxon>
        <taxon>Micrococcales</taxon>
        <taxon>Micrococcaceae</taxon>
        <taxon>Paenarthrobacter</taxon>
    </lineage>
</organism>
<feature type="domain" description="HTH lacI-type" evidence="4">
    <location>
        <begin position="22"/>
        <end position="76"/>
    </location>
</feature>
<evidence type="ECO:0000256" key="2">
    <source>
        <dbReference type="ARBA" id="ARBA00023125"/>
    </source>
</evidence>
<proteinExistence type="predicted"/>
<dbReference type="SUPFAM" id="SSF47413">
    <property type="entry name" value="lambda repressor-like DNA-binding domains"/>
    <property type="match status" value="1"/>
</dbReference>
<dbReference type="Pfam" id="PF13377">
    <property type="entry name" value="Peripla_BP_3"/>
    <property type="match status" value="1"/>
</dbReference>
<comment type="caution">
    <text evidence="6">The sequence shown here is derived from an EMBL/GenBank/DDBJ whole genome shotgun (WGS) entry which is preliminary data.</text>
</comment>
<evidence type="ECO:0000259" key="4">
    <source>
        <dbReference type="PROSITE" id="PS50932"/>
    </source>
</evidence>
<dbReference type="Proteomes" id="UP001620520">
    <property type="component" value="Unassembled WGS sequence"/>
</dbReference>
<evidence type="ECO:0000256" key="3">
    <source>
        <dbReference type="ARBA" id="ARBA00023163"/>
    </source>
</evidence>
<dbReference type="PROSITE" id="PS50943">
    <property type="entry name" value="HTH_CROC1"/>
    <property type="match status" value="1"/>
</dbReference>
<name>A0ABW8N7F7_9MICC</name>
<keyword evidence="2" id="KW-0238">DNA-binding</keyword>
<dbReference type="PROSITE" id="PS50932">
    <property type="entry name" value="HTH_LACI_2"/>
    <property type="match status" value="1"/>
</dbReference>
<dbReference type="InterPro" id="IPR046335">
    <property type="entry name" value="LacI/GalR-like_sensor"/>
</dbReference>
<dbReference type="CDD" id="cd01392">
    <property type="entry name" value="HTH_LacI"/>
    <property type="match status" value="1"/>
</dbReference>
<dbReference type="Gene3D" id="1.10.260.40">
    <property type="entry name" value="lambda repressor-like DNA-binding domains"/>
    <property type="match status" value="1"/>
</dbReference>